<dbReference type="PROSITE" id="PS01031">
    <property type="entry name" value="SHSP"/>
    <property type="match status" value="1"/>
</dbReference>
<comment type="similarity">
    <text evidence="1 2">Belongs to the small heat shock protein (HSP20) family.</text>
</comment>
<evidence type="ECO:0000259" key="3">
    <source>
        <dbReference type="PROSITE" id="PS01031"/>
    </source>
</evidence>
<protein>
    <submittedName>
        <fullName evidence="4">Hsp20 family protein</fullName>
    </submittedName>
</protein>
<dbReference type="PANTHER" id="PTHR11527">
    <property type="entry name" value="HEAT-SHOCK PROTEIN 20 FAMILY MEMBER"/>
    <property type="match status" value="1"/>
</dbReference>
<sequence>MEAGFPGAHTAPGTHGIRIEERLTEGTYALRAELPGIDPAKDVEITVTGGVLTLWAERGEETTDKHHTEFRYGTFTRAVRLPAGAKGDDATAEYKDGVLTAAVLAVLILRLRNQLYRRLYEEENIDADADGIPDIYQRTAQAVVEPDRKDDTGG</sequence>
<dbReference type="Pfam" id="PF00011">
    <property type="entry name" value="HSP20"/>
    <property type="match status" value="1"/>
</dbReference>
<dbReference type="CDD" id="cd06464">
    <property type="entry name" value="ACD_sHsps-like"/>
    <property type="match status" value="1"/>
</dbReference>
<proteinExistence type="inferred from homology"/>
<dbReference type="InterPro" id="IPR002068">
    <property type="entry name" value="A-crystallin/Hsp20_dom"/>
</dbReference>
<reference evidence="4" key="1">
    <citation type="submission" date="2022-10" db="EMBL/GenBank/DDBJ databases">
        <title>The complete genomes of actinobacterial strains from the NBC collection.</title>
        <authorList>
            <person name="Joergensen T.S."/>
            <person name="Alvarez Arevalo M."/>
            <person name="Sterndorff E.B."/>
            <person name="Faurdal D."/>
            <person name="Vuksanovic O."/>
            <person name="Mourched A.-S."/>
            <person name="Charusanti P."/>
            <person name="Shaw S."/>
            <person name="Blin K."/>
            <person name="Weber T."/>
        </authorList>
    </citation>
    <scope>NUCLEOTIDE SEQUENCE</scope>
    <source>
        <strain evidence="4">NBC_00189</strain>
    </source>
</reference>
<dbReference type="InterPro" id="IPR008978">
    <property type="entry name" value="HSP20-like_chaperone"/>
</dbReference>
<evidence type="ECO:0000256" key="2">
    <source>
        <dbReference type="RuleBase" id="RU003616"/>
    </source>
</evidence>
<gene>
    <name evidence="4" type="ORF">OG288_00510</name>
</gene>
<dbReference type="EMBL" id="CP108133">
    <property type="protein sequence ID" value="WTP54686.1"/>
    <property type="molecule type" value="Genomic_DNA"/>
</dbReference>
<evidence type="ECO:0000256" key="1">
    <source>
        <dbReference type="PROSITE-ProRule" id="PRU00285"/>
    </source>
</evidence>
<evidence type="ECO:0000313" key="5">
    <source>
        <dbReference type="Proteomes" id="UP001432166"/>
    </source>
</evidence>
<accession>A0ABZ1JWK9</accession>
<name>A0ABZ1JWK9_9ACTN</name>
<organism evidence="4 5">
    <name type="scientific">Streptomyces tauricus</name>
    <dbReference type="NCBI Taxonomy" id="68274"/>
    <lineage>
        <taxon>Bacteria</taxon>
        <taxon>Bacillati</taxon>
        <taxon>Actinomycetota</taxon>
        <taxon>Actinomycetes</taxon>
        <taxon>Kitasatosporales</taxon>
        <taxon>Streptomycetaceae</taxon>
        <taxon>Streptomyces</taxon>
        <taxon>Streptomyces aurantiacus group</taxon>
    </lineage>
</organism>
<keyword evidence="5" id="KW-1185">Reference proteome</keyword>
<dbReference type="SUPFAM" id="SSF49764">
    <property type="entry name" value="HSP20-like chaperones"/>
    <property type="match status" value="1"/>
</dbReference>
<dbReference type="Gene3D" id="2.60.40.790">
    <property type="match status" value="1"/>
</dbReference>
<dbReference type="Proteomes" id="UP001432166">
    <property type="component" value="Chromosome"/>
</dbReference>
<dbReference type="InterPro" id="IPR031107">
    <property type="entry name" value="Small_HSP"/>
</dbReference>
<feature type="domain" description="SHSP" evidence="3">
    <location>
        <begin position="10"/>
        <end position="122"/>
    </location>
</feature>
<evidence type="ECO:0000313" key="4">
    <source>
        <dbReference type="EMBL" id="WTP54686.1"/>
    </source>
</evidence>